<organism evidence="1 2">
    <name type="scientific">Eretmocerus hayati</name>
    <dbReference type="NCBI Taxonomy" id="131215"/>
    <lineage>
        <taxon>Eukaryota</taxon>
        <taxon>Metazoa</taxon>
        <taxon>Ecdysozoa</taxon>
        <taxon>Arthropoda</taxon>
        <taxon>Hexapoda</taxon>
        <taxon>Insecta</taxon>
        <taxon>Pterygota</taxon>
        <taxon>Neoptera</taxon>
        <taxon>Endopterygota</taxon>
        <taxon>Hymenoptera</taxon>
        <taxon>Apocrita</taxon>
        <taxon>Proctotrupomorpha</taxon>
        <taxon>Chalcidoidea</taxon>
        <taxon>Aphelinidae</taxon>
        <taxon>Aphelininae</taxon>
        <taxon>Eretmocerus</taxon>
    </lineage>
</organism>
<proteinExistence type="predicted"/>
<keyword evidence="2" id="KW-1185">Reference proteome</keyword>
<name>A0ACC2PM82_9HYME</name>
<evidence type="ECO:0000313" key="1">
    <source>
        <dbReference type="EMBL" id="KAJ8683689.1"/>
    </source>
</evidence>
<reference evidence="1" key="1">
    <citation type="submission" date="2023-04" db="EMBL/GenBank/DDBJ databases">
        <title>A chromosome-level genome assembly of the parasitoid wasp Eretmocerus hayati.</title>
        <authorList>
            <person name="Zhong Y."/>
            <person name="Liu S."/>
            <person name="Liu Y."/>
        </authorList>
    </citation>
    <scope>NUCLEOTIDE SEQUENCE</scope>
    <source>
        <strain evidence="1">ZJU_SS_LIU_2023</strain>
    </source>
</reference>
<dbReference type="EMBL" id="CM056741">
    <property type="protein sequence ID" value="KAJ8683689.1"/>
    <property type="molecule type" value="Genomic_DNA"/>
</dbReference>
<dbReference type="Proteomes" id="UP001239111">
    <property type="component" value="Chromosome 1"/>
</dbReference>
<comment type="caution">
    <text evidence="1">The sequence shown here is derived from an EMBL/GenBank/DDBJ whole genome shotgun (WGS) entry which is preliminary data.</text>
</comment>
<sequence>MDRMNHGRDSDRSYDSDEDPDFSMMKKIKLEPDGMLSQDDDIMARLHQESSDLEAEPNYALENTHEGEDYSEEVLMQRMDIREPLSTLRNLLEQRLGVELIDYSFWLQDSQMLESHKNLVDQCVQGEGLVQVNVQIKQLQRRINIVDVLKPAEDYVDLAGSSSPPPSPEENKNVIRWMVDAQYKKDQERLKIPADPKDWTQTHVKHWLQWAVRQFNLVQLKLADWNITGAELCDLTLEEFQAKVPLDPGDVFWTHLELLRKCKFVAVVQKDSSSDTNETTEDKSPNIKSQKMNKSRPAISQQRNEDYIPVANLDPMSLSLASSSKSANSGQIQLWQFLLELLTDREHKAAIQWVGSDGEFKLNQPETVAQLWGARKNKPSMNYEKLSRALRYYYDGDMISKVQGKRFVYKFVCDLKQLLGYSAAELSRLVDENRQYF</sequence>
<gene>
    <name evidence="1" type="ORF">QAD02_019481</name>
</gene>
<accession>A0ACC2PM82</accession>
<evidence type="ECO:0000313" key="2">
    <source>
        <dbReference type="Proteomes" id="UP001239111"/>
    </source>
</evidence>
<protein>
    <submittedName>
        <fullName evidence="1">Uncharacterized protein</fullName>
    </submittedName>
</protein>